<dbReference type="OrthoDB" id="2372582at2759"/>
<keyword evidence="1" id="KW-0175">Coiled coil</keyword>
<evidence type="ECO:0000313" key="3">
    <source>
        <dbReference type="EMBL" id="CAG8746390.1"/>
    </source>
</evidence>
<feature type="compositionally biased region" description="Acidic residues" evidence="2">
    <location>
        <begin position="353"/>
        <end position="363"/>
    </location>
</feature>
<feature type="region of interest" description="Disordered" evidence="2">
    <location>
        <begin position="81"/>
        <end position="101"/>
    </location>
</feature>
<organism evidence="3 4">
    <name type="scientific">Funneliformis caledonium</name>
    <dbReference type="NCBI Taxonomy" id="1117310"/>
    <lineage>
        <taxon>Eukaryota</taxon>
        <taxon>Fungi</taxon>
        <taxon>Fungi incertae sedis</taxon>
        <taxon>Mucoromycota</taxon>
        <taxon>Glomeromycotina</taxon>
        <taxon>Glomeromycetes</taxon>
        <taxon>Glomerales</taxon>
        <taxon>Glomeraceae</taxon>
        <taxon>Funneliformis</taxon>
    </lineage>
</organism>
<feature type="non-terminal residue" evidence="3">
    <location>
        <position position="386"/>
    </location>
</feature>
<accession>A0A9N9ITP7</accession>
<feature type="compositionally biased region" description="Basic and acidic residues" evidence="2">
    <location>
        <begin position="368"/>
        <end position="378"/>
    </location>
</feature>
<dbReference type="AlphaFoldDB" id="A0A9N9ITP7"/>
<name>A0A9N9ITP7_9GLOM</name>
<proteinExistence type="predicted"/>
<evidence type="ECO:0000256" key="1">
    <source>
        <dbReference type="SAM" id="Coils"/>
    </source>
</evidence>
<sequence length="386" mass="44618">ILRTYEKKNQDETYNEQLVLHSPDTAIHIIEKQLKASHRLPNKSQQQFTKIRKNSILSELSKGGSNIPSTSILRSKDFSNSSLSSKSRITDFPSSSQLTETMSIKRKKSDELGSNELSTKRVKLNVNIQSVLEKVLDEQLKQRIAIDNLQKSNEELKQEISENHKLLQNTSMTKACHQLFQVNKNPSDTEVEQAFRSQIQADLSQMNGTICGRRYIQFILNLFSYKLNQFASPKEVIQWKRSERVKRARSNIWKKIDDKDPNSSCTIEAILQRAFTKEELQNKNNIKFGITVALMLLDLTYDQVEILSSKVQERMDQWDSNPIIQSWLENNTIDDNNEPSLHFDSEFAYFNDQESDSDNDVENEVYNNEDKKANKIIDAENTDSEN</sequence>
<keyword evidence="4" id="KW-1185">Reference proteome</keyword>
<protein>
    <submittedName>
        <fullName evidence="3">6604_t:CDS:1</fullName>
    </submittedName>
</protein>
<gene>
    <name evidence="3" type="ORF">FCALED_LOCUS15987</name>
</gene>
<dbReference type="Proteomes" id="UP000789570">
    <property type="component" value="Unassembled WGS sequence"/>
</dbReference>
<feature type="compositionally biased region" description="Polar residues" evidence="2">
    <location>
        <begin position="92"/>
        <end position="101"/>
    </location>
</feature>
<feature type="non-terminal residue" evidence="3">
    <location>
        <position position="1"/>
    </location>
</feature>
<comment type="caution">
    <text evidence="3">The sequence shown here is derived from an EMBL/GenBank/DDBJ whole genome shotgun (WGS) entry which is preliminary data.</text>
</comment>
<evidence type="ECO:0000256" key="2">
    <source>
        <dbReference type="SAM" id="MobiDB-lite"/>
    </source>
</evidence>
<evidence type="ECO:0000313" key="4">
    <source>
        <dbReference type="Proteomes" id="UP000789570"/>
    </source>
</evidence>
<dbReference type="EMBL" id="CAJVPQ010016720">
    <property type="protein sequence ID" value="CAG8746390.1"/>
    <property type="molecule type" value="Genomic_DNA"/>
</dbReference>
<feature type="region of interest" description="Disordered" evidence="2">
    <location>
        <begin position="352"/>
        <end position="386"/>
    </location>
</feature>
<reference evidence="3" key="1">
    <citation type="submission" date="2021-06" db="EMBL/GenBank/DDBJ databases">
        <authorList>
            <person name="Kallberg Y."/>
            <person name="Tangrot J."/>
            <person name="Rosling A."/>
        </authorList>
    </citation>
    <scope>NUCLEOTIDE SEQUENCE</scope>
    <source>
        <strain evidence="3">UK204</strain>
    </source>
</reference>
<feature type="coiled-coil region" evidence="1">
    <location>
        <begin position="139"/>
        <end position="169"/>
    </location>
</feature>